<dbReference type="InterPro" id="IPR036097">
    <property type="entry name" value="HisK_dim/P_sf"/>
</dbReference>
<dbReference type="PANTHER" id="PTHR45436">
    <property type="entry name" value="SENSOR HISTIDINE KINASE YKOH"/>
    <property type="match status" value="1"/>
</dbReference>
<evidence type="ECO:0000256" key="8">
    <source>
        <dbReference type="ARBA" id="ARBA00022989"/>
    </source>
</evidence>
<dbReference type="GO" id="GO:0005886">
    <property type="term" value="C:plasma membrane"/>
    <property type="evidence" value="ECO:0007669"/>
    <property type="project" value="TreeGrafter"/>
</dbReference>
<dbReference type="CDD" id="cd00075">
    <property type="entry name" value="HATPase"/>
    <property type="match status" value="1"/>
</dbReference>
<dbReference type="EC" id="2.7.13.3" evidence="3"/>
<keyword evidence="8 11" id="KW-1133">Transmembrane helix</keyword>
<evidence type="ECO:0000256" key="4">
    <source>
        <dbReference type="ARBA" id="ARBA00022553"/>
    </source>
</evidence>
<evidence type="ECO:0000256" key="11">
    <source>
        <dbReference type="SAM" id="Phobius"/>
    </source>
</evidence>
<dbReference type="EMBL" id="QJJS01000028">
    <property type="protein sequence ID" value="PXW91972.1"/>
    <property type="molecule type" value="Genomic_DNA"/>
</dbReference>
<proteinExistence type="predicted"/>
<dbReference type="PRINTS" id="PR00344">
    <property type="entry name" value="BCTRLSENSOR"/>
</dbReference>
<organism evidence="14 15">
    <name type="scientific">Sphaerotilus hippei</name>
    <dbReference type="NCBI Taxonomy" id="744406"/>
    <lineage>
        <taxon>Bacteria</taxon>
        <taxon>Pseudomonadati</taxon>
        <taxon>Pseudomonadota</taxon>
        <taxon>Betaproteobacteria</taxon>
        <taxon>Burkholderiales</taxon>
        <taxon>Sphaerotilaceae</taxon>
        <taxon>Sphaerotilus</taxon>
    </lineage>
</organism>
<dbReference type="SMART" id="SM00304">
    <property type="entry name" value="HAMP"/>
    <property type="match status" value="1"/>
</dbReference>
<dbReference type="Pfam" id="PF00512">
    <property type="entry name" value="HisKA"/>
    <property type="match status" value="1"/>
</dbReference>
<evidence type="ECO:0000259" key="13">
    <source>
        <dbReference type="PROSITE" id="PS50885"/>
    </source>
</evidence>
<dbReference type="SMART" id="SM00387">
    <property type="entry name" value="HATPase_c"/>
    <property type="match status" value="1"/>
</dbReference>
<dbReference type="AlphaFoldDB" id="A0A318GV33"/>
<keyword evidence="5" id="KW-0808">Transferase</keyword>
<dbReference type="SUPFAM" id="SSF55874">
    <property type="entry name" value="ATPase domain of HSP90 chaperone/DNA topoisomerase II/histidine kinase"/>
    <property type="match status" value="1"/>
</dbReference>
<dbReference type="PROSITE" id="PS50109">
    <property type="entry name" value="HIS_KIN"/>
    <property type="match status" value="1"/>
</dbReference>
<dbReference type="Gene3D" id="1.10.287.130">
    <property type="match status" value="1"/>
</dbReference>
<evidence type="ECO:0000256" key="7">
    <source>
        <dbReference type="ARBA" id="ARBA00022777"/>
    </source>
</evidence>
<evidence type="ECO:0000256" key="3">
    <source>
        <dbReference type="ARBA" id="ARBA00012438"/>
    </source>
</evidence>
<dbReference type="Pfam" id="PF02518">
    <property type="entry name" value="HATPase_c"/>
    <property type="match status" value="1"/>
</dbReference>
<protein>
    <recommendedName>
        <fullName evidence="3">histidine kinase</fullName>
        <ecNumber evidence="3">2.7.13.3</ecNumber>
    </recommendedName>
</protein>
<keyword evidence="15" id="KW-1185">Reference proteome</keyword>
<reference evidence="14 15" key="1">
    <citation type="submission" date="2018-05" db="EMBL/GenBank/DDBJ databases">
        <title>Genomic Encyclopedia of Type Strains, Phase IV (KMG-IV): sequencing the most valuable type-strain genomes for metagenomic binning, comparative biology and taxonomic classification.</title>
        <authorList>
            <person name="Goeker M."/>
        </authorList>
    </citation>
    <scope>NUCLEOTIDE SEQUENCE [LARGE SCALE GENOMIC DNA]</scope>
    <source>
        <strain evidence="14 15">DSM 566</strain>
    </source>
</reference>
<comment type="catalytic activity">
    <reaction evidence="1">
        <text>ATP + protein L-histidine = ADP + protein N-phospho-L-histidine.</text>
        <dbReference type="EC" id="2.7.13.3"/>
    </reaction>
</comment>
<evidence type="ECO:0000256" key="10">
    <source>
        <dbReference type="ARBA" id="ARBA00023136"/>
    </source>
</evidence>
<feature type="domain" description="HAMP" evidence="13">
    <location>
        <begin position="179"/>
        <end position="232"/>
    </location>
</feature>
<dbReference type="InterPro" id="IPR003661">
    <property type="entry name" value="HisK_dim/P_dom"/>
</dbReference>
<dbReference type="PROSITE" id="PS51257">
    <property type="entry name" value="PROKAR_LIPOPROTEIN"/>
    <property type="match status" value="1"/>
</dbReference>
<feature type="transmembrane region" description="Helical" evidence="11">
    <location>
        <begin position="155"/>
        <end position="178"/>
    </location>
</feature>
<dbReference type="InterPro" id="IPR050428">
    <property type="entry name" value="TCS_sensor_his_kinase"/>
</dbReference>
<gene>
    <name evidence="14" type="ORF">C7444_12819</name>
</gene>
<name>A0A318GV33_9BURK</name>
<dbReference type="InterPro" id="IPR004358">
    <property type="entry name" value="Sig_transdc_His_kin-like_C"/>
</dbReference>
<evidence type="ECO:0000313" key="14">
    <source>
        <dbReference type="EMBL" id="PXW91972.1"/>
    </source>
</evidence>
<dbReference type="SUPFAM" id="SSF47384">
    <property type="entry name" value="Homodimeric domain of signal transducing histidine kinase"/>
    <property type="match status" value="1"/>
</dbReference>
<dbReference type="SMART" id="SM00388">
    <property type="entry name" value="HisKA"/>
    <property type="match status" value="1"/>
</dbReference>
<dbReference type="GO" id="GO:0000155">
    <property type="term" value="F:phosphorelay sensor kinase activity"/>
    <property type="evidence" value="ECO:0007669"/>
    <property type="project" value="InterPro"/>
</dbReference>
<dbReference type="InterPro" id="IPR005467">
    <property type="entry name" value="His_kinase_dom"/>
</dbReference>
<evidence type="ECO:0000313" key="15">
    <source>
        <dbReference type="Proteomes" id="UP000247811"/>
    </source>
</evidence>
<dbReference type="PROSITE" id="PS50885">
    <property type="entry name" value="HAMP"/>
    <property type="match status" value="1"/>
</dbReference>
<evidence type="ECO:0000256" key="1">
    <source>
        <dbReference type="ARBA" id="ARBA00000085"/>
    </source>
</evidence>
<dbReference type="Proteomes" id="UP000247811">
    <property type="component" value="Unassembled WGS sequence"/>
</dbReference>
<feature type="transmembrane region" description="Helical" evidence="11">
    <location>
        <begin position="12"/>
        <end position="39"/>
    </location>
</feature>
<dbReference type="InterPro" id="IPR003660">
    <property type="entry name" value="HAMP_dom"/>
</dbReference>
<dbReference type="CDD" id="cd00082">
    <property type="entry name" value="HisKA"/>
    <property type="match status" value="1"/>
</dbReference>
<keyword evidence="10 11" id="KW-0472">Membrane</keyword>
<comment type="subcellular location">
    <subcellularLocation>
        <location evidence="2">Membrane</location>
        <topology evidence="2">Multi-pass membrane protein</topology>
    </subcellularLocation>
</comment>
<comment type="caution">
    <text evidence="14">The sequence shown here is derived from an EMBL/GenBank/DDBJ whole genome shotgun (WGS) entry which is preliminary data.</text>
</comment>
<dbReference type="InterPro" id="IPR003594">
    <property type="entry name" value="HATPase_dom"/>
</dbReference>
<keyword evidence="7 14" id="KW-0418">Kinase</keyword>
<evidence type="ECO:0000256" key="5">
    <source>
        <dbReference type="ARBA" id="ARBA00022679"/>
    </source>
</evidence>
<sequence length="437" mass="48898">MQPLRADWHQSLAIRLMATYLAAMVATLSCVGTTVWFAFSPQTDRGSLHSAEKLANIIAQSLEFDAEGSPVNLDWPDQLPWLLEALPRDLAYQVSDPSGHVHLKSRDIPHFSGAAETPMSTYSLPINRGKISWIIEAKVSERLVTVIHLDSNRRIGGATLATTLLSAVVLGIVLSLTVKRLLRPLHIASAQAKEIGPRRISQRLTDRNLPSELRPLVQAFNEALSRLESGFRNQQRFLADAAHELKTPLSLLRGQIELNGNLQQDQLLCDIDHMTRQVQQLLLLTEVSETSSFRIEPIQLLPLTQEVINFLRPIAIKRQVHMRITFDNTHTTVVGDRMALFALVKNLLENALHFSPKNGKVELSLQTNSLAVRDQGPGISPNHLPHLFERFWRSPQRRHEGAGLGLSICEEIARSHGWEITVDSPKIGASFTLHWLN</sequence>
<dbReference type="PANTHER" id="PTHR45436:SF15">
    <property type="entry name" value="SENSOR HISTIDINE KINASE CUSS"/>
    <property type="match status" value="1"/>
</dbReference>
<feature type="domain" description="Histidine kinase" evidence="12">
    <location>
        <begin position="240"/>
        <end position="437"/>
    </location>
</feature>
<keyword evidence="4" id="KW-0597">Phosphoprotein</keyword>
<accession>A0A318GV33</accession>
<evidence type="ECO:0000256" key="6">
    <source>
        <dbReference type="ARBA" id="ARBA00022692"/>
    </source>
</evidence>
<dbReference type="Pfam" id="PF00672">
    <property type="entry name" value="HAMP"/>
    <property type="match status" value="1"/>
</dbReference>
<evidence type="ECO:0000256" key="2">
    <source>
        <dbReference type="ARBA" id="ARBA00004141"/>
    </source>
</evidence>
<evidence type="ECO:0000256" key="9">
    <source>
        <dbReference type="ARBA" id="ARBA00023012"/>
    </source>
</evidence>
<dbReference type="InterPro" id="IPR036890">
    <property type="entry name" value="HATPase_C_sf"/>
</dbReference>
<dbReference type="Gene3D" id="3.30.565.10">
    <property type="entry name" value="Histidine kinase-like ATPase, C-terminal domain"/>
    <property type="match status" value="1"/>
</dbReference>
<evidence type="ECO:0000259" key="12">
    <source>
        <dbReference type="PROSITE" id="PS50109"/>
    </source>
</evidence>
<keyword evidence="6 11" id="KW-0812">Transmembrane</keyword>
<keyword evidence="9" id="KW-0902">Two-component regulatory system</keyword>